<evidence type="ECO:0000256" key="1">
    <source>
        <dbReference type="ARBA" id="ARBA00004651"/>
    </source>
</evidence>
<feature type="transmembrane region" description="Helical" evidence="8">
    <location>
        <begin position="20"/>
        <end position="39"/>
    </location>
</feature>
<organism evidence="9 10">
    <name type="scientific">Candidatus Faeciplasma pullistercoris</name>
    <dbReference type="NCBI Taxonomy" id="2840800"/>
    <lineage>
        <taxon>Bacteria</taxon>
        <taxon>Bacillati</taxon>
        <taxon>Bacillota</taxon>
        <taxon>Clostridia</taxon>
        <taxon>Eubacteriales</taxon>
        <taxon>Oscillospiraceae</taxon>
        <taxon>Oscillospiraceae incertae sedis</taxon>
        <taxon>Candidatus Faeciplasma</taxon>
    </lineage>
</organism>
<keyword evidence="4" id="KW-1003">Cell membrane</keyword>
<evidence type="ECO:0000256" key="5">
    <source>
        <dbReference type="ARBA" id="ARBA00022692"/>
    </source>
</evidence>
<protein>
    <submittedName>
        <fullName evidence="9">Nicotinamide mononucleotide transporter</fullName>
    </submittedName>
</protein>
<feature type="transmembrane region" description="Helical" evidence="8">
    <location>
        <begin position="143"/>
        <end position="163"/>
    </location>
</feature>
<comment type="subcellular location">
    <subcellularLocation>
        <location evidence="1">Cell membrane</location>
        <topology evidence="1">Multi-pass membrane protein</topology>
    </subcellularLocation>
</comment>
<dbReference type="NCBIfam" id="TIGR01528">
    <property type="entry name" value="NMN_trans_PnuC"/>
    <property type="match status" value="1"/>
</dbReference>
<evidence type="ECO:0000313" key="10">
    <source>
        <dbReference type="Proteomes" id="UP000824136"/>
    </source>
</evidence>
<evidence type="ECO:0000256" key="8">
    <source>
        <dbReference type="SAM" id="Phobius"/>
    </source>
</evidence>
<feature type="transmembrane region" description="Helical" evidence="8">
    <location>
        <begin position="194"/>
        <end position="210"/>
    </location>
</feature>
<feature type="transmembrane region" description="Helical" evidence="8">
    <location>
        <begin position="216"/>
        <end position="237"/>
    </location>
</feature>
<sequence>MTKAEFSFKAKSFFKSFTPYQIIYLVVVFALTIGFTVFLPDMMLDDMSSPLVTVCSVIAVLANPVCELLISKQSRLNFLVDIFFIEIPEFILCIWLGWYAIAIVTLAFWIPIDIASYLKWRNNIDEKEDELTVVKRLSLKQDILVVLAIAAFTVVVGSLIQLIPGASDSYLDALAAACGMANGILLLLRYTEQWYAWLTTLVLYTIMYTISESYIMLITVAAMLVNTCYGFVKWYIYTKKRKQELGMTGNTAAAKK</sequence>
<evidence type="ECO:0000256" key="7">
    <source>
        <dbReference type="ARBA" id="ARBA00023136"/>
    </source>
</evidence>
<keyword evidence="7 8" id="KW-0472">Membrane</keyword>
<evidence type="ECO:0000256" key="4">
    <source>
        <dbReference type="ARBA" id="ARBA00022475"/>
    </source>
</evidence>
<dbReference type="AlphaFoldDB" id="A0A9D1GRV2"/>
<comment type="similarity">
    <text evidence="2">Belongs to the nicotinamide ribonucleoside (NR) uptake permease (TC 4.B.1) family.</text>
</comment>
<feature type="transmembrane region" description="Helical" evidence="8">
    <location>
        <begin position="90"/>
        <end position="112"/>
    </location>
</feature>
<feature type="transmembrane region" description="Helical" evidence="8">
    <location>
        <begin position="169"/>
        <end position="187"/>
    </location>
</feature>
<reference evidence="9" key="2">
    <citation type="journal article" date="2021" name="PeerJ">
        <title>Extensive microbial diversity within the chicken gut microbiome revealed by metagenomics and culture.</title>
        <authorList>
            <person name="Gilroy R."/>
            <person name="Ravi A."/>
            <person name="Getino M."/>
            <person name="Pursley I."/>
            <person name="Horton D.L."/>
            <person name="Alikhan N.F."/>
            <person name="Baker D."/>
            <person name="Gharbi K."/>
            <person name="Hall N."/>
            <person name="Watson M."/>
            <person name="Adriaenssens E.M."/>
            <person name="Foster-Nyarko E."/>
            <person name="Jarju S."/>
            <person name="Secka A."/>
            <person name="Antonio M."/>
            <person name="Oren A."/>
            <person name="Chaudhuri R.R."/>
            <person name="La Ragione R."/>
            <person name="Hildebrand F."/>
            <person name="Pallen M.J."/>
        </authorList>
    </citation>
    <scope>NUCLEOTIDE SEQUENCE</scope>
    <source>
        <strain evidence="9">CHK33-4379</strain>
    </source>
</reference>
<reference evidence="9" key="1">
    <citation type="submission" date="2020-10" db="EMBL/GenBank/DDBJ databases">
        <authorList>
            <person name="Gilroy R."/>
        </authorList>
    </citation>
    <scope>NUCLEOTIDE SEQUENCE</scope>
    <source>
        <strain evidence="9">CHK33-4379</strain>
    </source>
</reference>
<dbReference type="Pfam" id="PF04973">
    <property type="entry name" value="NMN_transporter"/>
    <property type="match status" value="1"/>
</dbReference>
<name>A0A9D1GRV2_9FIRM</name>
<dbReference type="GO" id="GO:0005886">
    <property type="term" value="C:plasma membrane"/>
    <property type="evidence" value="ECO:0007669"/>
    <property type="project" value="UniProtKB-SubCell"/>
</dbReference>
<dbReference type="InterPro" id="IPR006419">
    <property type="entry name" value="NMN_transpt_PnuC"/>
</dbReference>
<keyword evidence="6 8" id="KW-1133">Transmembrane helix</keyword>
<proteinExistence type="inferred from homology"/>
<keyword evidence="5 8" id="KW-0812">Transmembrane</keyword>
<evidence type="ECO:0000256" key="6">
    <source>
        <dbReference type="ARBA" id="ARBA00022989"/>
    </source>
</evidence>
<accession>A0A9D1GRV2</accession>
<dbReference type="EMBL" id="DVLL01000001">
    <property type="protein sequence ID" value="HIT58154.1"/>
    <property type="molecule type" value="Genomic_DNA"/>
</dbReference>
<evidence type="ECO:0000256" key="3">
    <source>
        <dbReference type="ARBA" id="ARBA00022448"/>
    </source>
</evidence>
<dbReference type="PANTHER" id="PTHR36122">
    <property type="entry name" value="NICOTINAMIDE RIBOSIDE TRANSPORTER PNUC"/>
    <property type="match status" value="1"/>
</dbReference>
<gene>
    <name evidence="9" type="ORF">IAC39_00285</name>
</gene>
<keyword evidence="3" id="KW-0813">Transport</keyword>
<dbReference type="PANTHER" id="PTHR36122:SF2">
    <property type="entry name" value="NICOTINAMIDE RIBOSIDE TRANSPORTER PNUC"/>
    <property type="match status" value="1"/>
</dbReference>
<dbReference type="Proteomes" id="UP000824136">
    <property type="component" value="Unassembled WGS sequence"/>
</dbReference>
<comment type="caution">
    <text evidence="9">The sequence shown here is derived from an EMBL/GenBank/DDBJ whole genome shotgun (WGS) entry which is preliminary data.</text>
</comment>
<dbReference type="GO" id="GO:0034257">
    <property type="term" value="F:nicotinamide riboside transmembrane transporter activity"/>
    <property type="evidence" value="ECO:0007669"/>
    <property type="project" value="InterPro"/>
</dbReference>
<evidence type="ECO:0000256" key="2">
    <source>
        <dbReference type="ARBA" id="ARBA00006669"/>
    </source>
</evidence>
<evidence type="ECO:0000313" key="9">
    <source>
        <dbReference type="EMBL" id="HIT58154.1"/>
    </source>
</evidence>
<feature type="transmembrane region" description="Helical" evidence="8">
    <location>
        <begin position="51"/>
        <end position="70"/>
    </location>
</feature>